<dbReference type="EMBL" id="GG692399">
    <property type="protein sequence ID" value="EER32232.1"/>
    <property type="molecule type" value="Genomic_DNA"/>
</dbReference>
<dbReference type="InterPro" id="IPR043502">
    <property type="entry name" value="DNA/RNA_pol_sf"/>
</dbReference>
<evidence type="ECO:0000256" key="6">
    <source>
        <dbReference type="ARBA" id="ARBA00022695"/>
    </source>
</evidence>
<keyword evidence="6 14" id="KW-0548">Nucleotidyltransferase</keyword>
<dbReference type="SUPFAM" id="SSF100879">
    <property type="entry name" value="Lesion bypass DNA polymerase (Y-family), little finger domain"/>
    <property type="match status" value="1"/>
</dbReference>
<dbReference type="Pfam" id="PF16589">
    <property type="entry name" value="BRCT_2"/>
    <property type="match status" value="1"/>
</dbReference>
<dbReference type="GO" id="GO:0070987">
    <property type="term" value="P:error-free translesion synthesis"/>
    <property type="evidence" value="ECO:0007669"/>
    <property type="project" value="UniProtKB-ARBA"/>
</dbReference>
<dbReference type="EC" id="2.7.7.-" evidence="14"/>
<dbReference type="PANTHER" id="PTHR45990:SF1">
    <property type="entry name" value="DNA REPAIR PROTEIN REV1"/>
    <property type="match status" value="1"/>
</dbReference>
<evidence type="ECO:0000256" key="10">
    <source>
        <dbReference type="ARBA" id="ARBA00023125"/>
    </source>
</evidence>
<dbReference type="FunFam" id="3.40.50.10190:FF:000011">
    <property type="entry name" value="DNA repair protein REV1"/>
    <property type="match status" value="1"/>
</dbReference>
<comment type="similarity">
    <text evidence="2 14">Belongs to the DNA polymerase type-Y family.</text>
</comment>
<evidence type="ECO:0000313" key="20">
    <source>
        <dbReference type="Proteomes" id="UP000002037"/>
    </source>
</evidence>
<keyword evidence="9 15" id="KW-0460">Magnesium</keyword>
<dbReference type="InterPro" id="IPR036420">
    <property type="entry name" value="BRCT_dom_sf"/>
</dbReference>
<evidence type="ECO:0000259" key="17">
    <source>
        <dbReference type="PROSITE" id="PS50172"/>
    </source>
</evidence>
<dbReference type="Gene3D" id="6.10.250.1490">
    <property type="match status" value="1"/>
</dbReference>
<dbReference type="InterPro" id="IPR001357">
    <property type="entry name" value="BRCT_dom"/>
</dbReference>
<feature type="domain" description="BRCT" evidence="17">
    <location>
        <begin position="156"/>
        <end position="244"/>
    </location>
</feature>
<evidence type="ECO:0000256" key="11">
    <source>
        <dbReference type="ARBA" id="ARBA00023204"/>
    </source>
</evidence>
<feature type="compositionally biased region" description="Polar residues" evidence="16">
    <location>
        <begin position="931"/>
        <end position="942"/>
    </location>
</feature>
<dbReference type="Gene3D" id="3.40.1170.60">
    <property type="match status" value="1"/>
</dbReference>
<evidence type="ECO:0000256" key="9">
    <source>
        <dbReference type="ARBA" id="ARBA00022842"/>
    </source>
</evidence>
<dbReference type="CDD" id="cd01701">
    <property type="entry name" value="PolY_Rev1"/>
    <property type="match status" value="1"/>
</dbReference>
<dbReference type="GO" id="GO:0003887">
    <property type="term" value="F:DNA-directed DNA polymerase activity"/>
    <property type="evidence" value="ECO:0007669"/>
    <property type="project" value="InterPro"/>
</dbReference>
<dbReference type="GO" id="GO:0005634">
    <property type="term" value="C:nucleus"/>
    <property type="evidence" value="ECO:0007669"/>
    <property type="project" value="UniProtKB-SubCell"/>
</dbReference>
<dbReference type="HOGENOM" id="CLU_003901_1_0_1"/>
<evidence type="ECO:0000256" key="15">
    <source>
        <dbReference type="PIRSR" id="PIRSR036573-2"/>
    </source>
</evidence>
<evidence type="ECO:0000256" key="7">
    <source>
        <dbReference type="ARBA" id="ARBA00022723"/>
    </source>
</evidence>
<dbReference type="InterPro" id="IPR036775">
    <property type="entry name" value="DNA_pol_Y-fam_lit_finger_sf"/>
</dbReference>
<dbReference type="GO" id="GO:0006281">
    <property type="term" value="P:DNA repair"/>
    <property type="evidence" value="ECO:0007669"/>
    <property type="project" value="UniProtKB-KW"/>
</dbReference>
<evidence type="ECO:0000313" key="19">
    <source>
        <dbReference type="EMBL" id="EER32232.1"/>
    </source>
</evidence>
<dbReference type="Gene3D" id="3.30.1490.100">
    <property type="entry name" value="DNA polymerase, Y-family, little finger domain"/>
    <property type="match status" value="1"/>
</dbReference>
<dbReference type="Gene3D" id="3.30.70.270">
    <property type="match status" value="1"/>
</dbReference>
<dbReference type="AlphaFoldDB" id="C5MCF2"/>
<evidence type="ECO:0000256" key="5">
    <source>
        <dbReference type="ARBA" id="ARBA00022679"/>
    </source>
</evidence>
<reference evidence="19 20" key="1">
    <citation type="journal article" date="2009" name="Nature">
        <title>Evolution of pathogenicity and sexual reproduction in eight Candida genomes.</title>
        <authorList>
            <person name="Butler G."/>
            <person name="Rasmussen M.D."/>
            <person name="Lin M.F."/>
            <person name="Santos M.A."/>
            <person name="Sakthikumar S."/>
            <person name="Munro C.A."/>
            <person name="Rheinbay E."/>
            <person name="Grabherr M."/>
            <person name="Forche A."/>
            <person name="Reedy J.L."/>
            <person name="Agrafioti I."/>
            <person name="Arnaud M.B."/>
            <person name="Bates S."/>
            <person name="Brown A.J."/>
            <person name="Brunke S."/>
            <person name="Costanzo M.C."/>
            <person name="Fitzpatrick D.A."/>
            <person name="de Groot P.W."/>
            <person name="Harris D."/>
            <person name="Hoyer L.L."/>
            <person name="Hube B."/>
            <person name="Klis F.M."/>
            <person name="Kodira C."/>
            <person name="Lennard N."/>
            <person name="Logue M.E."/>
            <person name="Martin R."/>
            <person name="Neiman A.M."/>
            <person name="Nikolaou E."/>
            <person name="Quail M.A."/>
            <person name="Quinn J."/>
            <person name="Santos M.C."/>
            <person name="Schmitzberger F.F."/>
            <person name="Sherlock G."/>
            <person name="Shah P."/>
            <person name="Silverstein K.A."/>
            <person name="Skrzypek M.S."/>
            <person name="Soll D."/>
            <person name="Staggs R."/>
            <person name="Stansfield I."/>
            <person name="Stumpf M.P."/>
            <person name="Sudbery P.E."/>
            <person name="Srikantha T."/>
            <person name="Zeng Q."/>
            <person name="Berman J."/>
            <person name="Berriman M."/>
            <person name="Heitman J."/>
            <person name="Gow N.A."/>
            <person name="Lorenz M.C."/>
            <person name="Birren B.W."/>
            <person name="Kellis M."/>
            <person name="Cuomo C.A."/>
        </authorList>
    </citation>
    <scope>NUCLEOTIDE SEQUENCE [LARGE SCALE GENOMIC DNA]</scope>
    <source>
        <strain evidence="20">ATCC MYA-3404 / T1</strain>
    </source>
</reference>
<dbReference type="SUPFAM" id="SSF56672">
    <property type="entry name" value="DNA/RNA polymerases"/>
    <property type="match status" value="1"/>
</dbReference>
<feature type="compositionally biased region" description="Acidic residues" evidence="16">
    <location>
        <begin position="266"/>
        <end position="285"/>
    </location>
</feature>
<dbReference type="InterPro" id="IPR012112">
    <property type="entry name" value="REV1"/>
</dbReference>
<evidence type="ECO:0000256" key="14">
    <source>
        <dbReference type="PIRNR" id="PIRNR036573"/>
    </source>
</evidence>
<evidence type="ECO:0000256" key="12">
    <source>
        <dbReference type="ARBA" id="ARBA00023242"/>
    </source>
</evidence>
<dbReference type="VEuPathDB" id="FungiDB:CTRG_03903"/>
<dbReference type="OrthoDB" id="427711at2759"/>
<dbReference type="GO" id="GO:0046872">
    <property type="term" value="F:metal ion binding"/>
    <property type="evidence" value="ECO:0007669"/>
    <property type="project" value="UniProtKB-KW"/>
</dbReference>
<keyword evidence="8 14" id="KW-0227">DNA damage</keyword>
<evidence type="ECO:0000256" key="3">
    <source>
        <dbReference type="ARBA" id="ARBA00020399"/>
    </source>
</evidence>
<dbReference type="Proteomes" id="UP000002037">
    <property type="component" value="Unassembled WGS sequence"/>
</dbReference>
<evidence type="ECO:0000256" key="4">
    <source>
        <dbReference type="ARBA" id="ARBA00022634"/>
    </source>
</evidence>
<evidence type="ECO:0000256" key="2">
    <source>
        <dbReference type="ARBA" id="ARBA00010945"/>
    </source>
</evidence>
<dbReference type="Pfam" id="PF11799">
    <property type="entry name" value="IMS_C"/>
    <property type="match status" value="1"/>
</dbReference>
<keyword evidence="10 14" id="KW-0238">DNA-binding</keyword>
<feature type="binding site" evidence="15">
    <location>
        <position position="502"/>
    </location>
    <ligand>
        <name>Mg(2+)</name>
        <dbReference type="ChEBI" id="CHEBI:18420"/>
        <label>1</label>
    </ligand>
</feature>
<dbReference type="RefSeq" id="XP_002549606.1">
    <property type="nucleotide sequence ID" value="XM_002549560.1"/>
</dbReference>
<dbReference type="PROSITE" id="PS50172">
    <property type="entry name" value="BRCT"/>
    <property type="match status" value="1"/>
</dbReference>
<dbReference type="GO" id="GO:0003684">
    <property type="term" value="F:damaged DNA binding"/>
    <property type="evidence" value="ECO:0007669"/>
    <property type="project" value="UniProtKB-UniRule"/>
</dbReference>
<keyword evidence="4 14" id="KW-0237">DNA synthesis</keyword>
<dbReference type="GO" id="GO:0042276">
    <property type="term" value="P:error-prone translesion synthesis"/>
    <property type="evidence" value="ECO:0007669"/>
    <property type="project" value="InterPro"/>
</dbReference>
<feature type="domain" description="UmuC" evidence="18">
    <location>
        <begin position="399"/>
        <end position="587"/>
    </location>
</feature>
<comment type="function">
    <text evidence="13">Deoxycytidyl transferase involved in DNA repair. Transfers a dCMP residue from dCTP to the 3'-end of a DNA primer in a template-dependent reaction. May assist in the first step in the bypass of abasic lesions by the insertion of a nucleotide opposite the lesion. Required for normal induction of mutations by physical and chemical agents. Involved in mitochondrial DNA mutagenesis.</text>
</comment>
<dbReference type="PROSITE" id="PS50173">
    <property type="entry name" value="UMUC"/>
    <property type="match status" value="1"/>
</dbReference>
<dbReference type="InterPro" id="IPR017961">
    <property type="entry name" value="DNA_pol_Y-fam_little_finger"/>
</dbReference>
<dbReference type="STRING" id="294747.C5MCF2"/>
<feature type="region of interest" description="Disordered" evidence="16">
    <location>
        <begin position="889"/>
        <end position="942"/>
    </location>
</feature>
<proteinExistence type="inferred from homology"/>
<feature type="region of interest" description="Disordered" evidence="16">
    <location>
        <begin position="263"/>
        <end position="285"/>
    </location>
</feature>
<dbReference type="Pfam" id="PF21999">
    <property type="entry name" value="IMS_HHH_1"/>
    <property type="match status" value="1"/>
</dbReference>
<dbReference type="Pfam" id="PF00817">
    <property type="entry name" value="IMS"/>
    <property type="match status" value="1"/>
</dbReference>
<protein>
    <recommendedName>
        <fullName evidence="3 14">DNA repair protein REV1</fullName>
        <ecNumber evidence="14">2.7.7.-</ecNumber>
    </recommendedName>
</protein>
<feature type="region of interest" description="Disordered" evidence="16">
    <location>
        <begin position="42"/>
        <end position="64"/>
    </location>
</feature>
<dbReference type="Gene3D" id="3.40.50.10190">
    <property type="entry name" value="BRCT domain"/>
    <property type="match status" value="1"/>
</dbReference>
<dbReference type="PIRSF" id="PIRSF036573">
    <property type="entry name" value="REV1"/>
    <property type="match status" value="1"/>
</dbReference>
<dbReference type="PANTHER" id="PTHR45990">
    <property type="entry name" value="DNA REPAIR PROTEIN REV1"/>
    <property type="match status" value="1"/>
</dbReference>
<name>C5MCF2_CANTT</name>
<keyword evidence="12 14" id="KW-0539">Nucleus</keyword>
<dbReference type="InterPro" id="IPR043128">
    <property type="entry name" value="Rev_trsase/Diguanyl_cyclase"/>
</dbReference>
<accession>C5MCF2</accession>
<keyword evidence="7 15" id="KW-0479">Metal-binding</keyword>
<organism evidence="19 20">
    <name type="scientific">Candida tropicalis (strain ATCC MYA-3404 / T1)</name>
    <name type="common">Yeast</name>
    <dbReference type="NCBI Taxonomy" id="294747"/>
    <lineage>
        <taxon>Eukaryota</taxon>
        <taxon>Fungi</taxon>
        <taxon>Dikarya</taxon>
        <taxon>Ascomycota</taxon>
        <taxon>Saccharomycotina</taxon>
        <taxon>Pichiomycetes</taxon>
        <taxon>Debaryomycetaceae</taxon>
        <taxon>Candida/Lodderomyces clade</taxon>
        <taxon>Candida</taxon>
    </lineage>
</organism>
<dbReference type="Gene3D" id="1.10.150.20">
    <property type="entry name" value="5' to 3' exonuclease, C-terminal subdomain"/>
    <property type="match status" value="1"/>
</dbReference>
<evidence type="ECO:0000256" key="13">
    <source>
        <dbReference type="ARBA" id="ARBA00058985"/>
    </source>
</evidence>
<dbReference type="KEGG" id="ctp:CTRG_03903"/>
<feature type="binding site" evidence="15">
    <location>
        <position position="501"/>
    </location>
    <ligand>
        <name>Mg(2+)</name>
        <dbReference type="ChEBI" id="CHEBI:18420"/>
        <label>1</label>
    </ligand>
</feature>
<keyword evidence="20" id="KW-1185">Reference proteome</keyword>
<comment type="cofactor">
    <cofactor evidence="15">
        <name>Mg(2+)</name>
        <dbReference type="ChEBI" id="CHEBI:18420"/>
    </cofactor>
    <text evidence="15">Binds 2 magnesium ions.</text>
</comment>
<keyword evidence="11 14" id="KW-0234">DNA repair</keyword>
<keyword evidence="5 14" id="KW-0808">Transferase</keyword>
<dbReference type="GO" id="GO:0017125">
    <property type="term" value="F:deoxycytidyl transferase activity"/>
    <property type="evidence" value="ECO:0007669"/>
    <property type="project" value="TreeGrafter"/>
</dbReference>
<evidence type="ECO:0000256" key="8">
    <source>
        <dbReference type="ARBA" id="ARBA00022763"/>
    </source>
</evidence>
<dbReference type="FunFam" id="3.30.1490.100:FF:000001">
    <property type="entry name" value="DNA repair protein REV1"/>
    <property type="match status" value="1"/>
</dbReference>
<dbReference type="InterPro" id="IPR001126">
    <property type="entry name" value="UmuC"/>
</dbReference>
<dbReference type="eggNOG" id="KOG2093">
    <property type="taxonomic scope" value="Eukaryota"/>
</dbReference>
<dbReference type="InterPro" id="IPR053848">
    <property type="entry name" value="IMS_HHH_1"/>
</dbReference>
<evidence type="ECO:0000256" key="1">
    <source>
        <dbReference type="ARBA" id="ARBA00004123"/>
    </source>
</evidence>
<evidence type="ECO:0000256" key="16">
    <source>
        <dbReference type="SAM" id="MobiDB-lite"/>
    </source>
</evidence>
<dbReference type="SUPFAM" id="SSF52113">
    <property type="entry name" value="BRCT domain"/>
    <property type="match status" value="1"/>
</dbReference>
<dbReference type="CDD" id="cd17719">
    <property type="entry name" value="BRCT_Rev1"/>
    <property type="match status" value="1"/>
</dbReference>
<dbReference type="SMART" id="SM00292">
    <property type="entry name" value="BRCT"/>
    <property type="match status" value="1"/>
</dbReference>
<sequence>MDNANSEDITNADVTETSQYQDFLMSLDDDKLISHVQNIGKQQELHHHHPSFHPSFQEVSTPRKNASFNSNISSDPFNDGLDDEIMNIGGSKTTEVRADIENESEENEAEKSVGELHKFGDYGTYFRSKHLKQQRQDEEYVKWDLKRRKLQNLDSEPKQIFQGCSIYVNGHTDPSINEIHRLVILHGGKFISYLVNKSSATHIVCDRLTPRKSIEYKNCRVVKAQWIVDSVAKQELLDWKEYRLIAEVAYNQKRLDFIKQNPIHEADEDQDEDGDGLLQEDDDDDDNNEFFRKSQELEQVISTTDKVENEDDDIELSVFEGEITEDQKGVHKVRNKLVLDARHPDFLPNFFKNSRLHHLSMWKSDLRLKFLRRIVKEELHQSQSKLDNPFLDSVKEKVIMHIDFDCFFATASCLLRPDLDINKHPIAVTHGGRTSDIASCNYVARSFGLKNGMWLGSAKKMCPNLITLPYDFDSYEKYSSEFYNYLLSSKYFDSIFPVSIDEVLVDATTYCNSQIGGIHTVVEELSSRIRQDVFTLTKCSVSVGASTNVLLAKLALRKAKPNGQFQLFDNVESFLQTISIRDLPGFGRGIMEKLQNHTSATNPEIKDILHLSKAALIESLGEKTGCKLYEYCRGIDETKIEIDTKNPEAMLGRKSVSVDVNFGIRFDTVEELDDFLVRLSKELYQRLVTLGICGSSLSLRLAKRAAGAPVNPPKFLGMGYCDYVNKSSRLGVPTNDWGIIGNEVKSLYRSVNIQVSELRGVSITMAKLKDTESVKNSRQMRLPFAKAKDKLQINDELKRIAKDASPGKPKTPERLFFKKNMSENKSSKISTSDPSFDIENFDWEVLDALPYDIKLELKGELRRRGLIPETSPTKGKVYRQQLLPTQAGSAPKYIRVVDSPPKKATTSPRKRKSSTPSPVKPKQKQKPQPMYQESQSYDSSVLNELPSSIKESVLKDMEYRKKIKKFDLAPMKDKLVRKIDETKVKVTEITDSWINQQEKLVDDPLFLNQRLSTRDLSKRIDDWVSSSLDQAGPHEEDMKLFAGFISELLHQNQLNRVLILIKQIKSKLVYQKSIMSLQELTEEDRLFKQEGIDDWNSQLDNQIEPLIVEYCKKRNITSIVY</sequence>
<dbReference type="GeneID" id="8297958"/>
<evidence type="ECO:0000259" key="18">
    <source>
        <dbReference type="PROSITE" id="PS50173"/>
    </source>
</evidence>
<comment type="subcellular location">
    <subcellularLocation>
        <location evidence="1 14">Nucleus</location>
    </subcellularLocation>
</comment>
<gene>
    <name evidence="19" type="ORF">CTRG_03903</name>
</gene>
<feature type="binding site" evidence="15">
    <location>
        <position position="403"/>
    </location>
    <ligand>
        <name>Mg(2+)</name>
        <dbReference type="ChEBI" id="CHEBI:18420"/>
        <label>1</label>
    </ligand>
</feature>